<keyword evidence="4" id="KW-0788">Thiol protease</keyword>
<dbReference type="VEuPathDB" id="TriTrypDB:TcBrA4_0080760"/>
<evidence type="ECO:0000256" key="1">
    <source>
        <dbReference type="ARBA" id="ARBA00007623"/>
    </source>
</evidence>
<dbReference type="VEuPathDB" id="TriTrypDB:TcBrA4_0056750"/>
<evidence type="ECO:0000313" key="9">
    <source>
        <dbReference type="EMBL" id="PWV19676.1"/>
    </source>
</evidence>
<dbReference type="VEuPathDB" id="TriTrypDB:TcCLB.484311.10"/>
<dbReference type="VEuPathDB" id="TriTrypDB:TCSYLVIO_007374"/>
<dbReference type="Gene3D" id="2.60.120.380">
    <property type="match status" value="2"/>
</dbReference>
<feature type="active site" evidence="5">
    <location>
        <position position="248"/>
    </location>
</feature>
<dbReference type="VEuPathDB" id="TriTrypDB:TcBrA4_0056810"/>
<keyword evidence="3" id="KW-0378">Hydrolase</keyword>
<evidence type="ECO:0000256" key="2">
    <source>
        <dbReference type="ARBA" id="ARBA00022670"/>
    </source>
</evidence>
<comment type="caution">
    <text evidence="6">Lacks conserved residue(s) required for the propagation of feature annotation.</text>
</comment>
<dbReference type="VEuPathDB" id="TriTrypDB:TcYC6_0074570"/>
<dbReference type="Proteomes" id="UP000246078">
    <property type="component" value="Unassembled WGS sequence"/>
</dbReference>
<sequence>MAVAVSVEAPDSDKVFHDTVFMEKNKHISDRWVRIAELYPDGISQPLLPAEFSREQFGQGNHYECFMLTALSTLVRFPSVIQNCFVSKHVRRDGRYTFQFFRGREWVKVEIDDQIPLEEDGELYIRSPTGHWWPLLLEKAYAKFYTGYENLEGCTLQETYHDLTGNPVLNIPIDAKLAKAAGADVTEGHYWLDLAQKIQSGQFVASVLTKDMETESMGIQREQQYGVLEIFSMTGTSSVNDIVIHLHNPFEDEEFIYTGPLNSKDSQWTPKLRAKYSVDDERSIFLPLSTFLKIINSMQLCYVSTIDGDATYFDDEWKGEAAGGNPTCVTWRKNPLYSIKNLGKESVSFVAIIKQEDQRRLWTLEDEDLSYQQCGIVVCQYTYAQKVPTYFVTGNNHKPIYKSLFLNSREVANAVTVPPNSLCYLVPSCMSKGSESKFTIALYRMKHQDYTNFHVGKLSVPDMMWDRPIEAKIQLQMRTKDRVDFYVDQETDVHILMHQLKSYVSPKTGGDAMAQDYMGMYLYDDADRKIGGVHAATNFRETGIVYHLPRSGRYALSVTCPRAKGKVPALITIVASYSANSRLVEAPEDAGMFEDEDDDIDEGEESAARNNPIDYMPVNMPPSKITELPDSTTPFEDKRFMVDNKIITNDPWIHIGDLYPEGKTLPLLPDKLSRDQFEQGEHFECCCLTAFATLVDHHPDVLRNVFVTKEVRKDGRYTFQFHRYGQWVKVEIDDRIPLTKQQTLFCRSPTRHWWPLLLEKACAKFYTLYQNLEGCTLQELYYDFTGCPVMNIPTDLKLAKSAMYSVDDPEFWLDLNEDLKNCAYGATARSGIGSNLGIQEDQTYGILSVISTRNSVNPELSDLLVMIYNPFVEAVYTGPMNNEDIRWTPELRSMHSPEQRDTIYMPVGMFLETFSSIEKVLIRGVALPGWHFSSEWGEGTNGGNPTLVTWRENPLYVVRNNSEEPLQIMAMIGQPDQRHKLHLLPQQELDYIQCGLVLSQNTDKTMIPTYLLTANNHQMIHKGLYMDFREVANRIVIPPNFFGYLVPGAMFHEQGRFLLSYWYTNVDDEKRLSITRLKVDVARHLPAIAHVTLESQQRKRVDFIVDTTTDAHILLRQEKPYRTANCSDAMTEDFLGMYLYDEHDEYLSGVASATNFRETGIVHHLPAPGRYVLSITCPHANGPVPVRVEIVATEEAHVRTTEPPINAVKLKDVNGELNEENITLPVPQTLVGLTSRKASTRTTSISSRIPSIPVEIDIRNQDFSFLDPAPEGIPIQDIHLMGDSAFAASARERMKLKRNPVANASKISALEEEMDQRAHVLAKQLRAKERTFLDPEPEGVPLELLSLNENEAFQELERELRALNRKPRKDAKAIVALEDDLFDRTHVLAKELKENERNIFLDPQPEGVPVSELSLDLDEPFHTMEVERLRLRHEDPRANVTKVKELENALNDRAQELARLQLRKERAFQDPEPFGFSLEELGLGFDDAVVRGEAQLRELRKEPRKNAAAIKATEDEISKLVRDIARKKAALDRAFLDPEPEGRLVGELPLDEDKSFVAMDTKRRQLLRRDEDPSKVKALEEEMNDVAHEIARALNAKERLDYLGASPCGVPLEDLPLDLDQEFRELEAKRQQLKRDPRRKAALEDVEAALNARTEEIARRQLAGDRGYLDPAPAGVPLSFLPVDRDAPFQALEAKRAQLKKYPQRNAKSIREVEDDLNDRAVELADELKAVEREKFLNPKPNGVPIDDVPTNNDGPFRDMEIQRLLLREEPVRNATAISNLEDAMNERALELAANMLADKRAFLDPEPLGIPLDDLPLDKNEEFLANEGAVSEIIREMPLNSANEILLKDKLLKMESSSNNKDVKDLRADYLDPEPEGRLVEDLLLDDNAEYMELEKKLFEAMNSLKSDPNVINSLKAEMNERAHQVAKALNASERKDYLDPTPRGVPVDDLPLDTDEEFSKLEADRARLRQSPKRNQEEILSIEEALNGRARELAYEAICRDRNYLDDHPEGVPLELLPLNTDQLFQELEKERASILSTYPVSASKLSEKEKALNNRAHELAAEYKKSARTQYIREEEIPFSAENLSLEYDIPFQELEARRFQLLTGKEEHRDHLLTEIEEALTNRAKEIANIRQEEQRNLLDQYPLGVQLTSTTPNKNAEFLQKEEELRQLRGKPQKQEELASKGEELRANLNAMPAKKTEESYPYIEANPKGIHIQHLQLNTDQKFLAMEQERRQLLEKDPRRNAKEIAALEESMNARAQELAREKKLADRAFLDQKPEGVPLRELPLDDDSDFVAMEQERRQLLEKDPRRNAKEIAALEESMNARAQELAREKKLADRAFLDQKPEGVPLRELPLDDDSDFVAMEQERRQLLEKDPRRNAREIAALEESMNARAQELAREKKLADRAFLDQKPEGVPLRELPLDDDSDFVAMEQERRQLLEKDPRRNAKEIAALEESMNARAQELAREKKLADRAFLDQKPEGVPLRELPLDDDSDFVAMEQERRQLLEKDPRRNAREIAALEESMNARAQELAREKKLADRAFLDQKPEGVPLRELPLDDDSDFVAMEQERRQLLEKDPRRNAREIAALEESMNARAQELAREKKLADRAFLDQKPEGVPLRELPLDDDSDFVAMEQERRQLLEKDPRRNAKEIAALEESMNARAQELAREKKLADRAFLDQKPEGVPLRELPLDDDSDFVAMEQERRQLLEKDPRRNAREIAALEESMNARAQELAREKKLADRAFLDQKPEGVPLRELPLDDDSDFVAMEQERRQLLEKDPRRNAREIAALEESMNARAQELAREKKLADRAFLDQKPEGVPLRELPLDDDSDFVAMEQERRQLLEKDPRRNAREIAALEESMNARAQELAREKKLADRAFLDQKPEGVPLRELPLDDDSDFVAMEQERRQLLEKDPRRNAKEIAALEESMNARAQELAREKKLADRAFLDQKPEGVPLRELPLDDDSDFVAMEQERRQLLEKDPRRNAREIAALEESMNARAQELAREKKLADRAFLDQKPEGVPLRELPLDDDSDFVAMEQERRQLLEKDPRRNAREIAALEESMNARAQELAREKKLADRAFLDQKPEGVPLRELPLDDDSDFVAMEQERRQLLEKDPRRNAREIAALEESMNARAQELAREKKLADRAFLDQKPEGVPLRELPLDDDSDFVAMEQERRQLLEKDPRRNAREIAALEESMNARAQELAREKKLADRAFLDQKPEGVPLRELPLDDDSDFVAMEQERRQLLEKDPRRNAKEIAALEESMNARAQELAREKKLADRAFLDQKPEGVPLRELPLDDDSDFVAMEQERRQLLEKDPRRNAREIAALEESMNARAQELAREKKLADRAFLDQKPEGVPLRELPLDDDSDFVAMEQERRQLLEKDPRRNAKEIAALEESMNARAQELAREKKLADRAFLDQKPEGVPLRELPLDDDSDFVAMEQERRQLLEKDPRRNAKEIAALEESMNARAQELAREKKLADRAFLDQKPEGVPLRELPLDDDSDFVAMEQERRQLLEKDPRRNAKEIAALEESMNARAQELAREKKLADRAFLDQKPEGVPLRELPLDDDSDFVAMEQERRQLLEKDPRRNAREIAALEESMNARAQELAREKKLADRAFLDQKPEGVPLRELPLDDDSDFVAMEQERRQLLEKDPRRNAREIAALEESMNARAQELAREKKLADRAFLDQKPEGVPLRELPLDDDSDFVAMEQERRQLLEKDPRRNAKEIAALEESMNARAQELAREKKLADRAFLDQKPEGVPLRELPLDDDSDFVAMEQERRQLLEKDPRRNAREIAALEESMNARAQELAREKKLADRAFLDQKPEGVPLRELPLDDDSDFVAMEQDRRQLLEKDPRRNAKEIAALEESMNARAQELAREKKLADRAFLDQKPEGVPLRELPLDDDSDFVAMEQERRQLLEKDPRRNAREIAALEESMNARAQELAREKKLADRAFLDQKPEGVPLRELPLDDDSDFVAMEQDRRQLLEKDPRRNAKEIAALEESMNARAQELAREKKLADRAFLDQKPEGVPLRELPLDDDSDFVAMEQERRQLLEKDPRRNAREIAALEESMNARAQELAREKKLADRAFLDQKPEGVPLRELPLDDDSDFVAMEQERRQLLEKDPRRNAREIAALEESMNARAQELAREKKLADRAFLDQKPEGVPLRELPLDDDSDFVAMEQERRQLLEKDPRRNAREIAALEESMNARAQELAREKKLADRAFLDQKPEGVPLRELPLDDDSDFVAMEQERRQLLEKDPRRNAKEIAALEESMNARAQELAREKKLADRAFLDQKPEGVPLRELPLDDDSDFVAMEQERRQLLEKDPRRNAKEIAALEESMNARAQELAREKKLADRAFLDQKPEGVPLRELPLDDDSDFVAMEQERRQLLEKDPRRNAKEIAALEESMNARAQELAREKKLADRAFLDQKPEGVPLRELPLDDDSDFVAMEQERRQLLEKDPRRNAREIAALEESMNARAQELAREKKLADRAFLDQKPEGVPLRELPLDDDSDFVAMEQERRQLLEKDPRRNAREIAALEESMNARAQELAREKKLADRAFLDQKPEGVPLRELPLDDDSDFVAMEQERRQLLEKDPRRNAKEIAALEESMNARAQELAREKKLADRAFLDQKPEGVPLRELPLDDDSDFVAMEQERRQLLEKDPRRNAKEIAALEESMNARAQELAREKKLADRAFLDQKPEGVPLRELPLDDDSDFVAMEQERRQLLEKDPRRNAKEIAALEESMNARAQELAREKKLADRAFLDQKPEGVPLRELPLDDDSDFVAMEQERRQLLEKDPRRNAKEIAALEESMNARAQELAREKKLADRAFLDQKPEGVPLRELPLDDDSDFVAMEQERRQLLEKDPRRNAKEIAALEESMNARAQELAREKKLADRAFLDQKPEGVPLRELPLDDDSDFVAMEQERRQLLEKDPRRNAKEIAALEESMNARAQELAREKKLADRAFLDQKPEGVPLRELPLDDDSDFVAMEQERRQLLEKDPRRNAKEIAALEESMNARAQELAREKKLADRAFLDQKPEGVPLRELPLDDDSDFVAMEQERRQLLEKDPRRNAKEIAALEESMNARAQELAREKKLADRAFLDQKPEGVPLRELPLDDDSDFVAMEQERRQLLEKDPRRNAKEIAALEESMNARAQELAREKKLADRAFLDQKPEGVPLRELPLDDDSDFVAMEQERRQLLEKDPRRNAKEIAALEESMNARAQELAREKKLADRAFLDQKPEGVPLRELPLDDDSDFVAMEQERRQLLEKDPRRNAREIAALEESMNARAQELAREKKLADRAFLDQKPEGVPLRELPLDDDSDFVAMEQERRQLLEKDPRRNVQKVADLEESMNARAQELAREKKLADRAFLDQKPEGVPLRELPLDDDSDFVAMEQERRQLLEKDPRRNVQMVADLEESMNARAQELAREKKLADRAFLDQKPEGVPLRELPLDDDSDFVAMEEERRQLLEKDPRRNAREIAALEESMNVCARNLAFEIRSRERDFLDDVVRGIPLDALPLNDDNELCLLEARRRELLKSSAENNPELVELEKKIADRVDFLAVNFGEDLLVFLDSKPEGISLSELELNGDPEFRNMEKVLVELMRARRQNAEAIKDQQYAMNNRVHELAQDLLRRDREYLHPEPQGVPQGDLPLDDPVFHEMELQRRKLKKDPERNAIKISELEKKLNDRADEIAKLLRAKERAFLELEPEGIPIERLPLNEDPILHELEANYRRLLKIMPRDKKAIRGIEEKIRSRVHELAVQQRGWQDEEFHESNKHMAEEWPRICELYPEGIRDPVVPEKTLPSQVSSAPLELGYLAPFIAAMSRHPPLIDRLFDSKEHPVNGPYSFIFYDPNSNPVRVEIDDRVPVDANMEPKFTRVPKRSWYPLLLEKAYAKFVGGYSRLDQCTPHETLRDLTGRPVTHIPFEDKRAEGIKMGDFRSAQFWREIHSDLAKGDIITAMSNKHVPDGIHPLCSYALFAVIETVKESNDPADIVIKLHNCYFDEPFYSGPLNRNDGGWTTELMNACRYNPSEEEFLYLPQSVFLNNFSSMQRCHINCGDRLTAIGEWDKTSCGGNPKFTTFRNNPIYLVENKSSRPVRILAELRHQAPVFYDADSVGHYHQTGLALLQHDGSVSVLSGIITNSTHNFIQKGIMLDTREVCSRMEIPPTSTCILIPYTMKRGCLGKFSVSIYPGDSSVNFMPLTPLSVTHGFCDVDVILTPGSREGKRIEFVVNGACDAHLLLRQNKITDPASIKKGDVLAEDDVMMMLYDEYMTRLASTGDATSAREHSLALQLPSAGRYSVLLACPNKPVTGNCPCSLYIYTPKQVATRILPRPTNGTPQILPFLSLPQSSKGAARGNVKGKVIGAGDVATGTGNRPVETQGMKLPNPPRNGRPTYHR</sequence>
<evidence type="ECO:0000256" key="6">
    <source>
        <dbReference type="PROSITE-ProRule" id="PRU00239"/>
    </source>
</evidence>
<organism evidence="9 10">
    <name type="scientific">Trypanosoma cruzi</name>
    <dbReference type="NCBI Taxonomy" id="5693"/>
    <lineage>
        <taxon>Eukaryota</taxon>
        <taxon>Discoba</taxon>
        <taxon>Euglenozoa</taxon>
        <taxon>Kinetoplastea</taxon>
        <taxon>Metakinetoplastina</taxon>
        <taxon>Trypanosomatida</taxon>
        <taxon>Trypanosomatidae</taxon>
        <taxon>Trypanosoma</taxon>
        <taxon>Schizotrypanum</taxon>
    </lineage>
</organism>
<protein>
    <submittedName>
        <fullName evidence="9">Putative calpain cysteine peptidase</fullName>
    </submittedName>
</protein>
<dbReference type="FunFam" id="2.60.120.380:FF:000014">
    <property type="entry name" value="Putative calpain-like cysteine peptidase"/>
    <property type="match status" value="1"/>
</dbReference>
<evidence type="ECO:0000313" key="10">
    <source>
        <dbReference type="Proteomes" id="UP000246078"/>
    </source>
</evidence>
<dbReference type="VEuPathDB" id="TriTrypDB:TcCLB.509013.19"/>
<dbReference type="VEuPathDB" id="TriTrypDB:C4B63_19g217"/>
<dbReference type="VEuPathDB" id="TriTrypDB:TcCL_ESM04457"/>
<proteinExistence type="inferred from homology"/>
<dbReference type="VEuPathDB" id="TriTrypDB:C4B63_19g214"/>
<dbReference type="VEuPathDB" id="TriTrypDB:TcCLB.506721.30"/>
<evidence type="ECO:0000256" key="4">
    <source>
        <dbReference type="ARBA" id="ARBA00022807"/>
    </source>
</evidence>
<gene>
    <name evidence="9" type="ORF">C3747_9g251</name>
</gene>
<keyword evidence="2" id="KW-0645">Protease</keyword>
<evidence type="ECO:0000256" key="3">
    <source>
        <dbReference type="ARBA" id="ARBA00022801"/>
    </source>
</evidence>
<dbReference type="VEuPathDB" id="TriTrypDB:C4B63_19g212"/>
<dbReference type="VEuPathDB" id="TriTrypDB:TcG_12286"/>
<dbReference type="EMBL" id="PRFC01000009">
    <property type="protein sequence ID" value="PWV19676.1"/>
    <property type="molecule type" value="Genomic_DNA"/>
</dbReference>
<dbReference type="VEuPathDB" id="TriTrypDB:TcYC6_0055950"/>
<dbReference type="VEuPathDB" id="TriTrypDB:TcG_09888"/>
<dbReference type="PRINTS" id="PR00704">
    <property type="entry name" value="CALPAIN"/>
</dbReference>
<dbReference type="SUPFAM" id="SSF49758">
    <property type="entry name" value="Calpain large subunit, middle domain (domain III)"/>
    <property type="match status" value="3"/>
</dbReference>
<name>A0A2V2XFM0_TRYCR</name>
<dbReference type="VEuPathDB" id="TriTrypDB:TCSYLVIO_007675"/>
<evidence type="ECO:0000256" key="7">
    <source>
        <dbReference type="SAM" id="MobiDB-lite"/>
    </source>
</evidence>
<dbReference type="VEuPathDB" id="TriTrypDB:TcCL_Unassigned07280"/>
<dbReference type="InterPro" id="IPR038765">
    <property type="entry name" value="Papain-like_cys_pep_sf"/>
</dbReference>
<dbReference type="VEuPathDB" id="TriTrypDB:BCY84_03153"/>
<dbReference type="PROSITE" id="PS50203">
    <property type="entry name" value="CALPAIN_CAT"/>
    <property type="match status" value="3"/>
</dbReference>
<dbReference type="PANTHER" id="PTHR10183">
    <property type="entry name" value="CALPAIN"/>
    <property type="match status" value="1"/>
</dbReference>
<dbReference type="VEuPathDB" id="TriTrypDB:ECC02_003625"/>
<dbReference type="VEuPathDB" id="TriTrypDB:TcCLB.511441.10"/>
<dbReference type="VEuPathDB" id="TriTrypDB:TcCL_ESM12729"/>
<feature type="domain" description="Calpain catalytic" evidence="8">
    <location>
        <begin position="32"/>
        <end position="304"/>
    </location>
</feature>
<feature type="domain" description="Calpain catalytic" evidence="8">
    <location>
        <begin position="627"/>
        <end position="923"/>
    </location>
</feature>
<dbReference type="SUPFAM" id="SSF54001">
    <property type="entry name" value="Cysteine proteinases"/>
    <property type="match status" value="3"/>
</dbReference>
<dbReference type="VEuPathDB" id="TriTrypDB:TcCL_NonESM01318"/>
<dbReference type="VEuPathDB" id="TriTrypDB:C4B63_19g210"/>
<dbReference type="VEuPathDB" id="TriTrypDB:C4B63_19g207"/>
<dbReference type="VEuPathDB" id="TriTrypDB:Tc_MARK_4098"/>
<dbReference type="InterPro" id="IPR056040">
    <property type="entry name" value="DUF7623"/>
</dbReference>
<dbReference type="VEuPathDB" id="TriTrypDB:TcG_11561"/>
<dbReference type="PANTHER" id="PTHR10183:SF379">
    <property type="entry name" value="CALPAIN-5"/>
    <property type="match status" value="1"/>
</dbReference>
<dbReference type="InterPro" id="IPR022684">
    <property type="entry name" value="Calpain_cysteine_protease"/>
</dbReference>
<dbReference type="Pfam" id="PF00648">
    <property type="entry name" value="Peptidase_C2"/>
    <property type="match status" value="3"/>
</dbReference>
<dbReference type="VEuPathDB" id="TriTrypDB:TCDM_09596"/>
<dbReference type="Pfam" id="PF24610">
    <property type="entry name" value="DUF7623"/>
    <property type="match status" value="64"/>
</dbReference>
<dbReference type="InterPro" id="IPR001300">
    <property type="entry name" value="Peptidase_C2_calpain_cat"/>
</dbReference>
<dbReference type="VEuPathDB" id="TriTrypDB:TcG_13500"/>
<feature type="region of interest" description="Disordered" evidence="7">
    <location>
        <begin position="6404"/>
        <end position="6436"/>
    </location>
</feature>
<dbReference type="VEuPathDB" id="TriTrypDB:TcG_11250"/>
<feature type="domain" description="Calpain catalytic" evidence="8">
    <location>
        <begin position="5818"/>
        <end position="6093"/>
    </location>
</feature>
<dbReference type="VEuPathDB" id="TriTrypDB:TcG_12287"/>
<dbReference type="VEuPathDB" id="TriTrypDB:C4B63_19g213"/>
<feature type="region of interest" description="Disordered" evidence="7">
    <location>
        <begin position="610"/>
        <end position="630"/>
    </location>
</feature>
<dbReference type="Gene3D" id="3.90.70.10">
    <property type="entry name" value="Cysteine proteinases"/>
    <property type="match status" value="1"/>
</dbReference>
<dbReference type="VEuPathDB" id="TriTrypDB:TcG_11252"/>
<comment type="caution">
    <text evidence="9">The sequence shown here is derived from an EMBL/GenBank/DDBJ whole genome shotgun (WGS) entry which is preliminary data.</text>
</comment>
<dbReference type="VEuPathDB" id="TriTrypDB:Tc_MARK_4097"/>
<reference evidence="9 10" key="1">
    <citation type="journal article" date="2018" name="Microb. Genom.">
        <title>Expanding an expanded genome: long-read sequencing of Trypanosoma cruzi.</title>
        <authorList>
            <person name="Berna L."/>
            <person name="Rodriguez M."/>
            <person name="Chiribao M.L."/>
            <person name="Parodi-Talice A."/>
            <person name="Pita S."/>
            <person name="Rijo G."/>
            <person name="Alvarez-Valin F."/>
            <person name="Robello C."/>
        </authorList>
    </citation>
    <scope>NUCLEOTIDE SEQUENCE [LARGE SCALE GENOMIC DNA]</scope>
    <source>
        <strain evidence="9 10">TCC</strain>
    </source>
</reference>
<dbReference type="VEuPathDB" id="TriTrypDB:TcCL_NonESM11841"/>
<comment type="similarity">
    <text evidence="1">Belongs to the peptidase C2 family.</text>
</comment>
<evidence type="ECO:0000259" key="8">
    <source>
        <dbReference type="PROSITE" id="PS50203"/>
    </source>
</evidence>
<feature type="active site" evidence="5">
    <location>
        <position position="65"/>
    </location>
</feature>
<dbReference type="VEuPathDB" id="TriTrypDB:TCDM_09597"/>
<dbReference type="GO" id="GO:0006508">
    <property type="term" value="P:proteolysis"/>
    <property type="evidence" value="ECO:0007669"/>
    <property type="project" value="UniProtKB-KW"/>
</dbReference>
<dbReference type="VEuPathDB" id="TriTrypDB:C4B63_19g211"/>
<evidence type="ECO:0000256" key="5">
    <source>
        <dbReference type="PIRSR" id="PIRSR622684-1"/>
    </source>
</evidence>
<dbReference type="GO" id="GO:0004198">
    <property type="term" value="F:calcium-dependent cysteine-type endopeptidase activity"/>
    <property type="evidence" value="ECO:0007669"/>
    <property type="project" value="InterPro"/>
</dbReference>
<dbReference type="InterPro" id="IPR036213">
    <property type="entry name" value="Calpain_III_sf"/>
</dbReference>
<dbReference type="SMART" id="SM00230">
    <property type="entry name" value="CysPc"/>
    <property type="match status" value="1"/>
</dbReference>
<dbReference type="VEuPathDB" id="TriTrypDB:TCDM_09598"/>
<dbReference type="VEuPathDB" id="TriTrypDB:C3747_9g251"/>
<dbReference type="VEuPathDB" id="TriTrypDB:Tc_MARK_6992"/>
<dbReference type="VEuPathDB" id="TriTrypDB:TcCL_ESM11658"/>
<accession>A0A2V2XFM0</accession>